<sequence length="229" mass="24074">MGATSSRALDTEAARPAQAEVIAAPEIIAAPISNASAPMASRAPLGAGLGGITAHRNNEAAKARTAAAGGEGLEDLEAEFEGPALPTGPAKAAPDQMRGRLKAKYPFWKKISRSKLVLSWILAGFLISEGKCSLEPEQRKEYLSTLVDTVAGSLFVPQAKRDNARALLQATVALFKTGARVRDLTVIGGTIQSMGYSFGKLAVLMTRGAWIADQQFVRTLPPPYDRGGG</sequence>
<proteinExistence type="predicted"/>
<name>A0A2J7ZT50_9CHLO</name>
<dbReference type="OrthoDB" id="534186at2759"/>
<evidence type="ECO:0000313" key="2">
    <source>
        <dbReference type="Proteomes" id="UP000236333"/>
    </source>
</evidence>
<keyword evidence="2" id="KW-1185">Reference proteome</keyword>
<dbReference type="EMBL" id="PGGS01000501">
    <property type="protein sequence ID" value="PNH03451.1"/>
    <property type="molecule type" value="Genomic_DNA"/>
</dbReference>
<reference evidence="1 2" key="1">
    <citation type="journal article" date="2017" name="Mol. Biol. Evol.">
        <title>The 4-celled Tetrabaena socialis nuclear genome reveals the essential components for genetic control of cell number at the origin of multicellularity in the volvocine lineage.</title>
        <authorList>
            <person name="Featherston J."/>
            <person name="Arakaki Y."/>
            <person name="Hanschen E.R."/>
            <person name="Ferris P.J."/>
            <person name="Michod R.E."/>
            <person name="Olson B.J.S.C."/>
            <person name="Nozaki H."/>
            <person name="Durand P.M."/>
        </authorList>
    </citation>
    <scope>NUCLEOTIDE SEQUENCE [LARGE SCALE GENOMIC DNA]</scope>
    <source>
        <strain evidence="1 2">NIES-571</strain>
    </source>
</reference>
<dbReference type="Proteomes" id="UP000236333">
    <property type="component" value="Unassembled WGS sequence"/>
</dbReference>
<comment type="caution">
    <text evidence="1">The sequence shown here is derived from an EMBL/GenBank/DDBJ whole genome shotgun (WGS) entry which is preliminary data.</text>
</comment>
<gene>
    <name evidence="1" type="ORF">TSOC_010493</name>
</gene>
<protein>
    <submittedName>
        <fullName evidence="1">Uncharacterized protein</fullName>
    </submittedName>
</protein>
<dbReference type="AlphaFoldDB" id="A0A2J7ZT50"/>
<evidence type="ECO:0000313" key="1">
    <source>
        <dbReference type="EMBL" id="PNH03451.1"/>
    </source>
</evidence>
<accession>A0A2J7ZT50</accession>
<organism evidence="1 2">
    <name type="scientific">Tetrabaena socialis</name>
    <dbReference type="NCBI Taxonomy" id="47790"/>
    <lineage>
        <taxon>Eukaryota</taxon>
        <taxon>Viridiplantae</taxon>
        <taxon>Chlorophyta</taxon>
        <taxon>core chlorophytes</taxon>
        <taxon>Chlorophyceae</taxon>
        <taxon>CS clade</taxon>
        <taxon>Chlamydomonadales</taxon>
        <taxon>Tetrabaenaceae</taxon>
        <taxon>Tetrabaena</taxon>
    </lineage>
</organism>